<dbReference type="AlphaFoldDB" id="A0A9P9IL77"/>
<evidence type="ECO:0000313" key="2">
    <source>
        <dbReference type="Proteomes" id="UP000717696"/>
    </source>
</evidence>
<keyword evidence="2" id="KW-1185">Reference proteome</keyword>
<reference evidence="1" key="1">
    <citation type="journal article" date="2021" name="Nat. Commun.">
        <title>Genetic determinants of endophytism in the Arabidopsis root mycobiome.</title>
        <authorList>
            <person name="Mesny F."/>
            <person name="Miyauchi S."/>
            <person name="Thiergart T."/>
            <person name="Pickel B."/>
            <person name="Atanasova L."/>
            <person name="Karlsson M."/>
            <person name="Huettel B."/>
            <person name="Barry K.W."/>
            <person name="Haridas S."/>
            <person name="Chen C."/>
            <person name="Bauer D."/>
            <person name="Andreopoulos W."/>
            <person name="Pangilinan J."/>
            <person name="LaButti K."/>
            <person name="Riley R."/>
            <person name="Lipzen A."/>
            <person name="Clum A."/>
            <person name="Drula E."/>
            <person name="Henrissat B."/>
            <person name="Kohler A."/>
            <person name="Grigoriev I.V."/>
            <person name="Martin F.M."/>
            <person name="Hacquard S."/>
        </authorList>
    </citation>
    <scope>NUCLEOTIDE SEQUENCE</scope>
    <source>
        <strain evidence="1">MPI-CAGE-AT-0021</strain>
    </source>
</reference>
<name>A0A9P9IL77_9HYPO</name>
<proteinExistence type="predicted"/>
<evidence type="ECO:0000313" key="1">
    <source>
        <dbReference type="EMBL" id="KAH7123424.1"/>
    </source>
</evidence>
<sequence>MTPLTCRVVDSFYSGIQGVHALLECRDQSSHVADIFESCTDEEGNIEYWFRIPALEGPPLQPEAVDIHHTPYISLTFSLSPYLQGFVAPWIHIRNDLFLTPGYRHGIILHLWQYHHSYHFEHTSVPTALPINAEQDRDIEISELGRLPLEIPLPIGTPGSPISTTTLDMDFSSTEMLSQVESQNLA</sequence>
<dbReference type="Proteomes" id="UP000717696">
    <property type="component" value="Unassembled WGS sequence"/>
</dbReference>
<organism evidence="1 2">
    <name type="scientific">Dactylonectria estremocensis</name>
    <dbReference type="NCBI Taxonomy" id="1079267"/>
    <lineage>
        <taxon>Eukaryota</taxon>
        <taxon>Fungi</taxon>
        <taxon>Dikarya</taxon>
        <taxon>Ascomycota</taxon>
        <taxon>Pezizomycotina</taxon>
        <taxon>Sordariomycetes</taxon>
        <taxon>Hypocreomycetidae</taxon>
        <taxon>Hypocreales</taxon>
        <taxon>Nectriaceae</taxon>
        <taxon>Dactylonectria</taxon>
    </lineage>
</organism>
<dbReference type="EMBL" id="JAGMUU010000025">
    <property type="protein sequence ID" value="KAH7123424.1"/>
    <property type="molecule type" value="Genomic_DNA"/>
</dbReference>
<protein>
    <submittedName>
        <fullName evidence="1">Uncharacterized protein</fullName>
    </submittedName>
</protein>
<dbReference type="OrthoDB" id="4761017at2759"/>
<comment type="caution">
    <text evidence="1">The sequence shown here is derived from an EMBL/GenBank/DDBJ whole genome shotgun (WGS) entry which is preliminary data.</text>
</comment>
<accession>A0A9P9IL77</accession>
<gene>
    <name evidence="1" type="ORF">B0J13DRAFT_484858</name>
</gene>